<evidence type="ECO:0000256" key="6">
    <source>
        <dbReference type="NCBIfam" id="TIGR01068"/>
    </source>
</evidence>
<feature type="disulfide bond" description="Redox-active" evidence="8">
    <location>
        <begin position="23"/>
        <end position="26"/>
    </location>
</feature>
<keyword evidence="4 8" id="KW-1015">Disulfide bond</keyword>
<dbReference type="Pfam" id="PF00085">
    <property type="entry name" value="Thioredoxin"/>
    <property type="match status" value="1"/>
</dbReference>
<dbReference type="PROSITE" id="PS51352">
    <property type="entry name" value="THIOREDOXIN_2"/>
    <property type="match status" value="1"/>
</dbReference>
<evidence type="ECO:0000256" key="2">
    <source>
        <dbReference type="ARBA" id="ARBA00022448"/>
    </source>
</evidence>
<keyword evidence="2" id="KW-0813">Transport</keyword>
<feature type="site" description="Deprotonates C-terminal active site Cys" evidence="7">
    <location>
        <position position="17"/>
    </location>
</feature>
<evidence type="ECO:0000256" key="8">
    <source>
        <dbReference type="PIRSR" id="PIRSR000077-4"/>
    </source>
</evidence>
<dbReference type="NCBIfam" id="TIGR01068">
    <property type="entry name" value="thioredoxin"/>
    <property type="match status" value="1"/>
</dbReference>
<dbReference type="AlphaFoldDB" id="A0A2W2AH23"/>
<evidence type="ECO:0000259" key="9">
    <source>
        <dbReference type="PROSITE" id="PS51352"/>
    </source>
</evidence>
<dbReference type="GO" id="GO:0005829">
    <property type="term" value="C:cytosol"/>
    <property type="evidence" value="ECO:0007669"/>
    <property type="project" value="TreeGrafter"/>
</dbReference>
<organism evidence="10 11">
    <name type="scientific">Taibaiella soli</name>
    <dbReference type="NCBI Taxonomy" id="1649169"/>
    <lineage>
        <taxon>Bacteria</taxon>
        <taxon>Pseudomonadati</taxon>
        <taxon>Bacteroidota</taxon>
        <taxon>Chitinophagia</taxon>
        <taxon>Chitinophagales</taxon>
        <taxon>Chitinophagaceae</taxon>
        <taxon>Taibaiella</taxon>
    </lineage>
</organism>
<keyword evidence="5 8" id="KW-0676">Redox-active center</keyword>
<dbReference type="CDD" id="cd02947">
    <property type="entry name" value="TRX_family"/>
    <property type="match status" value="1"/>
</dbReference>
<dbReference type="Gene3D" id="3.40.30.10">
    <property type="entry name" value="Glutaredoxin"/>
    <property type="match status" value="1"/>
</dbReference>
<proteinExistence type="inferred from homology"/>
<dbReference type="Proteomes" id="UP000248745">
    <property type="component" value="Unassembled WGS sequence"/>
</dbReference>
<dbReference type="PRINTS" id="PR00421">
    <property type="entry name" value="THIOREDOXIN"/>
</dbReference>
<dbReference type="OrthoDB" id="9790390at2"/>
<dbReference type="PIRSF" id="PIRSF000077">
    <property type="entry name" value="Thioredoxin"/>
    <property type="match status" value="1"/>
</dbReference>
<dbReference type="SUPFAM" id="SSF52833">
    <property type="entry name" value="Thioredoxin-like"/>
    <property type="match status" value="1"/>
</dbReference>
<evidence type="ECO:0000256" key="3">
    <source>
        <dbReference type="ARBA" id="ARBA00022982"/>
    </source>
</evidence>
<name>A0A2W2AH23_9BACT</name>
<comment type="similarity">
    <text evidence="1">Belongs to the thioredoxin family.</text>
</comment>
<dbReference type="PROSITE" id="PS00194">
    <property type="entry name" value="THIOREDOXIN_1"/>
    <property type="match status" value="1"/>
</dbReference>
<comment type="caution">
    <text evidence="10">The sequence shown here is derived from an EMBL/GenBank/DDBJ whole genome shotgun (WGS) entry which is preliminary data.</text>
</comment>
<dbReference type="RefSeq" id="WP_110998866.1">
    <property type="nucleotide sequence ID" value="NZ_QKTW01000016.1"/>
</dbReference>
<sequence length="98" mass="11051">MASFQEIIQSDKPVLVDFYADWCGPCKMMKPILEEVKGEMKDELTILKVDVDRNPDAAQSLGIQSIPTLILFKNGKVLWRQAGVVPAKQLQQIVKEHV</sequence>
<evidence type="ECO:0000256" key="4">
    <source>
        <dbReference type="ARBA" id="ARBA00023157"/>
    </source>
</evidence>
<dbReference type="EMBL" id="QKTW01000016">
    <property type="protein sequence ID" value="PZF72832.1"/>
    <property type="molecule type" value="Genomic_DNA"/>
</dbReference>
<dbReference type="GO" id="GO:0045454">
    <property type="term" value="P:cell redox homeostasis"/>
    <property type="evidence" value="ECO:0007669"/>
    <property type="project" value="TreeGrafter"/>
</dbReference>
<feature type="site" description="Contributes to redox potential value" evidence="7">
    <location>
        <position position="25"/>
    </location>
</feature>
<accession>A0A2W2AH23</accession>
<keyword evidence="3" id="KW-0249">Electron transport</keyword>
<feature type="active site" description="Nucleophile" evidence="7">
    <location>
        <position position="23"/>
    </location>
</feature>
<dbReference type="PANTHER" id="PTHR45663:SF11">
    <property type="entry name" value="GEO12009P1"/>
    <property type="match status" value="1"/>
</dbReference>
<gene>
    <name evidence="10" type="primary">trxA</name>
    <name evidence="10" type="ORF">DN068_10475</name>
</gene>
<evidence type="ECO:0000313" key="10">
    <source>
        <dbReference type="EMBL" id="PZF72832.1"/>
    </source>
</evidence>
<dbReference type="GO" id="GO:0015035">
    <property type="term" value="F:protein-disulfide reductase activity"/>
    <property type="evidence" value="ECO:0007669"/>
    <property type="project" value="UniProtKB-UniRule"/>
</dbReference>
<reference evidence="10 11" key="1">
    <citation type="submission" date="2018-06" db="EMBL/GenBank/DDBJ databases">
        <title>Mucibacter soli gen. nov., sp. nov., a new member of the family Chitinophagaceae producing mucin.</title>
        <authorList>
            <person name="Kim M.-K."/>
            <person name="Park S."/>
            <person name="Kim T.-S."/>
            <person name="Joung Y."/>
            <person name="Han J.-H."/>
            <person name="Kim S.B."/>
        </authorList>
    </citation>
    <scope>NUCLEOTIDE SEQUENCE [LARGE SCALE GENOMIC DNA]</scope>
    <source>
        <strain evidence="10 11">R1-15</strain>
    </source>
</reference>
<evidence type="ECO:0000313" key="11">
    <source>
        <dbReference type="Proteomes" id="UP000248745"/>
    </source>
</evidence>
<evidence type="ECO:0000256" key="7">
    <source>
        <dbReference type="PIRSR" id="PIRSR000077-1"/>
    </source>
</evidence>
<dbReference type="InterPro" id="IPR005746">
    <property type="entry name" value="Thioredoxin"/>
</dbReference>
<protein>
    <recommendedName>
        <fullName evidence="6">Thioredoxin</fullName>
    </recommendedName>
</protein>
<feature type="domain" description="Thioredoxin" evidence="9">
    <location>
        <begin position="1"/>
        <end position="98"/>
    </location>
</feature>
<dbReference type="InterPro" id="IPR017937">
    <property type="entry name" value="Thioredoxin_CS"/>
</dbReference>
<feature type="site" description="Contributes to redox potential value" evidence="7">
    <location>
        <position position="24"/>
    </location>
</feature>
<dbReference type="FunFam" id="3.40.30.10:FF:000001">
    <property type="entry name" value="Thioredoxin"/>
    <property type="match status" value="1"/>
</dbReference>
<dbReference type="InterPro" id="IPR036249">
    <property type="entry name" value="Thioredoxin-like_sf"/>
</dbReference>
<dbReference type="PANTHER" id="PTHR45663">
    <property type="entry name" value="GEO12009P1"/>
    <property type="match status" value="1"/>
</dbReference>
<feature type="active site" description="Nucleophile" evidence="7">
    <location>
        <position position="26"/>
    </location>
</feature>
<evidence type="ECO:0000256" key="1">
    <source>
        <dbReference type="ARBA" id="ARBA00008987"/>
    </source>
</evidence>
<keyword evidence="11" id="KW-1185">Reference proteome</keyword>
<dbReference type="InterPro" id="IPR013766">
    <property type="entry name" value="Thioredoxin_domain"/>
</dbReference>
<evidence type="ECO:0000256" key="5">
    <source>
        <dbReference type="ARBA" id="ARBA00023284"/>
    </source>
</evidence>